<protein>
    <submittedName>
        <fullName evidence="1">Uncharacterized protein</fullName>
    </submittedName>
</protein>
<gene>
    <name evidence="1" type="ORF">N657DRAFT_246598</name>
</gene>
<sequence>MVRNPSLWKRLRRTMTRKSRDASIHICRRRIKQASATNLSALIFQFLVGIAPRRLIRSVILKVRRVTFAHPDLRP</sequence>
<dbReference type="GeneID" id="87823177"/>
<evidence type="ECO:0000313" key="2">
    <source>
        <dbReference type="Proteomes" id="UP001302602"/>
    </source>
</evidence>
<dbReference type="AlphaFoldDB" id="A0AAN6TTN1"/>
<reference evidence="1" key="2">
    <citation type="submission" date="2023-05" db="EMBL/GenBank/DDBJ databases">
        <authorList>
            <consortium name="Lawrence Berkeley National Laboratory"/>
            <person name="Steindorff A."/>
            <person name="Hensen N."/>
            <person name="Bonometti L."/>
            <person name="Westerberg I."/>
            <person name="Brannstrom I.O."/>
            <person name="Guillou S."/>
            <person name="Cros-Aarteil S."/>
            <person name="Calhoun S."/>
            <person name="Haridas S."/>
            <person name="Kuo A."/>
            <person name="Mondo S."/>
            <person name="Pangilinan J."/>
            <person name="Riley R."/>
            <person name="Labutti K."/>
            <person name="Andreopoulos B."/>
            <person name="Lipzen A."/>
            <person name="Chen C."/>
            <person name="Yanf M."/>
            <person name="Daum C."/>
            <person name="Ng V."/>
            <person name="Clum A."/>
            <person name="Ohm R."/>
            <person name="Martin F."/>
            <person name="Silar P."/>
            <person name="Natvig D."/>
            <person name="Lalanne C."/>
            <person name="Gautier V."/>
            <person name="Ament-Velasquez S.L."/>
            <person name="Kruys A."/>
            <person name="Hutchinson M.I."/>
            <person name="Powell A.J."/>
            <person name="Barry K."/>
            <person name="Miller A.N."/>
            <person name="Grigoriev I.V."/>
            <person name="Debuchy R."/>
            <person name="Gladieux P."/>
            <person name="Thoren M.H."/>
            <person name="Johannesson H."/>
        </authorList>
    </citation>
    <scope>NUCLEOTIDE SEQUENCE</scope>
    <source>
        <strain evidence="1">CBS 731.68</strain>
    </source>
</reference>
<name>A0AAN6TTN1_9PEZI</name>
<reference evidence="1" key="1">
    <citation type="journal article" date="2023" name="Mol. Phylogenet. Evol.">
        <title>Genome-scale phylogeny and comparative genomics of the fungal order Sordariales.</title>
        <authorList>
            <person name="Hensen N."/>
            <person name="Bonometti L."/>
            <person name="Westerberg I."/>
            <person name="Brannstrom I.O."/>
            <person name="Guillou S."/>
            <person name="Cros-Aarteil S."/>
            <person name="Calhoun S."/>
            <person name="Haridas S."/>
            <person name="Kuo A."/>
            <person name="Mondo S."/>
            <person name="Pangilinan J."/>
            <person name="Riley R."/>
            <person name="LaButti K."/>
            <person name="Andreopoulos B."/>
            <person name="Lipzen A."/>
            <person name="Chen C."/>
            <person name="Yan M."/>
            <person name="Daum C."/>
            <person name="Ng V."/>
            <person name="Clum A."/>
            <person name="Steindorff A."/>
            <person name="Ohm R.A."/>
            <person name="Martin F."/>
            <person name="Silar P."/>
            <person name="Natvig D.O."/>
            <person name="Lalanne C."/>
            <person name="Gautier V."/>
            <person name="Ament-Velasquez S.L."/>
            <person name="Kruys A."/>
            <person name="Hutchinson M.I."/>
            <person name="Powell A.J."/>
            <person name="Barry K."/>
            <person name="Miller A.N."/>
            <person name="Grigoriev I.V."/>
            <person name="Debuchy R."/>
            <person name="Gladieux P."/>
            <person name="Hiltunen Thoren M."/>
            <person name="Johannesson H."/>
        </authorList>
    </citation>
    <scope>NUCLEOTIDE SEQUENCE</scope>
    <source>
        <strain evidence="1">CBS 731.68</strain>
    </source>
</reference>
<accession>A0AAN6TTN1</accession>
<dbReference type="Proteomes" id="UP001302602">
    <property type="component" value="Unassembled WGS sequence"/>
</dbReference>
<organism evidence="1 2">
    <name type="scientific">Parathielavia appendiculata</name>
    <dbReference type="NCBI Taxonomy" id="2587402"/>
    <lineage>
        <taxon>Eukaryota</taxon>
        <taxon>Fungi</taxon>
        <taxon>Dikarya</taxon>
        <taxon>Ascomycota</taxon>
        <taxon>Pezizomycotina</taxon>
        <taxon>Sordariomycetes</taxon>
        <taxon>Sordariomycetidae</taxon>
        <taxon>Sordariales</taxon>
        <taxon>Chaetomiaceae</taxon>
        <taxon>Parathielavia</taxon>
    </lineage>
</organism>
<comment type="caution">
    <text evidence="1">The sequence shown here is derived from an EMBL/GenBank/DDBJ whole genome shotgun (WGS) entry which is preliminary data.</text>
</comment>
<proteinExistence type="predicted"/>
<dbReference type="EMBL" id="MU853244">
    <property type="protein sequence ID" value="KAK4119821.1"/>
    <property type="molecule type" value="Genomic_DNA"/>
</dbReference>
<keyword evidence="2" id="KW-1185">Reference proteome</keyword>
<dbReference type="RefSeq" id="XP_062643594.1">
    <property type="nucleotide sequence ID" value="XM_062786411.1"/>
</dbReference>
<evidence type="ECO:0000313" key="1">
    <source>
        <dbReference type="EMBL" id="KAK4119821.1"/>
    </source>
</evidence>